<proteinExistence type="predicted"/>
<reference evidence="1 2" key="1">
    <citation type="journal article" date="2018" name="Mol. Biol. Evol.">
        <title>Broad Genomic Sampling Reveals a Smut Pathogenic Ancestry of the Fungal Clade Ustilaginomycotina.</title>
        <authorList>
            <person name="Kijpornyongpan T."/>
            <person name="Mondo S.J."/>
            <person name="Barry K."/>
            <person name="Sandor L."/>
            <person name="Lee J."/>
            <person name="Lipzen A."/>
            <person name="Pangilinan J."/>
            <person name="LaButti K."/>
            <person name="Hainaut M."/>
            <person name="Henrissat B."/>
            <person name="Grigoriev I.V."/>
            <person name="Spatafora J.W."/>
            <person name="Aime M.C."/>
        </authorList>
    </citation>
    <scope>NUCLEOTIDE SEQUENCE [LARGE SCALE GENOMIC DNA]</scope>
    <source>
        <strain evidence="1 2">SA 807</strain>
    </source>
</reference>
<evidence type="ECO:0000313" key="1">
    <source>
        <dbReference type="EMBL" id="PWN48027.1"/>
    </source>
</evidence>
<keyword evidence="2" id="KW-1185">Reference proteome</keyword>
<sequence length="1096" mass="117029">MSEEKDPRRESTNELEVPDIPESQLTRMDPDSILADEADPDGLLGNESESEYGGANDNDSKRASSAISIFSSKGINHSKESEASSHPLTPEVSGKERDAATFEAGNATPRQPEFAIEAPEAKIARLEAQVSDLTNQVTGLNGKLVRSFERISDLEDDLSDAHARIMSYTTKIAELEKEREEHLAALNTGLLVERAHVSSEMQRMMDRVIEETAQRGKAQSDKERIEAELDELSASLFNEANKMVAVERLSRARAEEKSKQMEERLKDTEGIMLEQQKVLGDLQRQVEKQALARQIEGGEEDSSSFADSESGEVALKTSALVRSLSQRTTKKITIGDRKVSSVPSPGVETLLMIDIVPFQEFRGFVSHLRKLRQQLAPFYTYPLPGVAGSDPANGNLVSPGQIVRAPSPSPGQSVGIAGTLYTASTAYSQGYSGPTTLSPFAAAGISRHRDYPSLPSNVEQMVHLPSQLSLPFIKRSQEEDVEPCLRLDFAPGLNWLSRRQANTSILEGNLVIEPIFPGGKPADEDAVRAEHAHLPPAACSMCGIPVVNVPLPGGGSADSTAQEHEKKSSLVPSGLGTATANWASSAAHSLREVTGAGSSGRTSAASGGTLTPKSSRPSLFSSFRLGTGSTSSKLSSPTTANTLSHSRTDSDVVPTPDGAGQDGGDASGLQPPIEPAATMLPVPTHIFRLSEGASSRYLLCPHHCLNRLRAVCAFWGYLRTLERSLVLEGKFPVEELAPTLAAPPATSETEGSSKASREVDASDDADGVGAEVEPKIVLEDPEKKKSLVQGLEEEVERSEEKSKADQDQEEDAQPEGEKGIAGQEEAGKGKDGIVGDGKGETCAKEEDATVAVSGEDVKETVASDDEDGFSDANSSPPIGNAALGDDPSQDVDVKDDASGTSGTDAGVEAEKKWEESGTPSNRSSHEDKVEEQDGDSTPLASSLSQLGEKRDEEGISQHPQQQRDDDDDDDDDGSVTKGEEEPNVSKPSLGVAPPPLPRRSAARSSPKSPSTPVSGLPPVLPPRRSELEKKATPPKAPATTAQPKSSSQSHPSPATVRTRLALGGDMSELGWEEKLWTEITKLKEEMWRARIGLMEG</sequence>
<organism evidence="1 2">
    <name type="scientific">Violaceomyces palustris</name>
    <dbReference type="NCBI Taxonomy" id="1673888"/>
    <lineage>
        <taxon>Eukaryota</taxon>
        <taxon>Fungi</taxon>
        <taxon>Dikarya</taxon>
        <taxon>Basidiomycota</taxon>
        <taxon>Ustilaginomycotina</taxon>
        <taxon>Ustilaginomycetes</taxon>
        <taxon>Violaceomycetales</taxon>
        <taxon>Violaceomycetaceae</taxon>
        <taxon>Violaceomyces</taxon>
    </lineage>
</organism>
<protein>
    <submittedName>
        <fullName evidence="1">Uncharacterized protein</fullName>
    </submittedName>
</protein>
<accession>A0ACD0NQH7</accession>
<gene>
    <name evidence="1" type="ORF">IE53DRAFT_381668</name>
</gene>
<name>A0ACD0NQH7_9BASI</name>
<dbReference type="EMBL" id="KZ820283">
    <property type="protein sequence ID" value="PWN48027.1"/>
    <property type="molecule type" value="Genomic_DNA"/>
</dbReference>
<dbReference type="Proteomes" id="UP000245626">
    <property type="component" value="Unassembled WGS sequence"/>
</dbReference>
<evidence type="ECO:0000313" key="2">
    <source>
        <dbReference type="Proteomes" id="UP000245626"/>
    </source>
</evidence>